<gene>
    <name evidence="3" type="ORF">SAMN06296378_0222</name>
</gene>
<dbReference type="RefSeq" id="WP_097059406.1">
    <property type="nucleotide sequence ID" value="NZ_BMLC01000002.1"/>
</dbReference>
<dbReference type="Proteomes" id="UP000219440">
    <property type="component" value="Unassembled WGS sequence"/>
</dbReference>
<protein>
    <submittedName>
        <fullName evidence="3">Uncharacterized protein</fullName>
    </submittedName>
</protein>
<dbReference type="EMBL" id="OCST01000001">
    <property type="protein sequence ID" value="SOE47519.1"/>
    <property type="molecule type" value="Genomic_DNA"/>
</dbReference>
<keyword evidence="2" id="KW-1133">Transmembrane helix</keyword>
<keyword evidence="2" id="KW-0472">Membrane</keyword>
<dbReference type="OrthoDB" id="5122659at2"/>
<proteinExistence type="predicted"/>
<name>A0A2C8YBB7_9MICO</name>
<reference evidence="3 4" key="1">
    <citation type="submission" date="2017-09" db="EMBL/GenBank/DDBJ databases">
        <authorList>
            <person name="Ehlers B."/>
            <person name="Leendertz F.H."/>
        </authorList>
    </citation>
    <scope>NUCLEOTIDE SEQUENCE [LARGE SCALE GENOMIC DNA]</scope>
    <source>
        <strain evidence="3 4">CGMCC 1.05381</strain>
    </source>
</reference>
<organism evidence="3 4">
    <name type="scientific">Salinibacterium xinjiangense</name>
    <dbReference type="NCBI Taxonomy" id="386302"/>
    <lineage>
        <taxon>Bacteria</taxon>
        <taxon>Bacillati</taxon>
        <taxon>Actinomycetota</taxon>
        <taxon>Actinomycetes</taxon>
        <taxon>Micrococcales</taxon>
        <taxon>Microbacteriaceae</taxon>
        <taxon>Salinibacterium</taxon>
    </lineage>
</organism>
<feature type="region of interest" description="Disordered" evidence="1">
    <location>
        <begin position="1"/>
        <end position="24"/>
    </location>
</feature>
<evidence type="ECO:0000313" key="4">
    <source>
        <dbReference type="Proteomes" id="UP000219440"/>
    </source>
</evidence>
<dbReference type="AlphaFoldDB" id="A0A2C8YBB7"/>
<accession>A0A2C8YBB7</accession>
<evidence type="ECO:0000256" key="2">
    <source>
        <dbReference type="SAM" id="Phobius"/>
    </source>
</evidence>
<evidence type="ECO:0000256" key="1">
    <source>
        <dbReference type="SAM" id="MobiDB-lite"/>
    </source>
</evidence>
<feature type="transmembrane region" description="Helical" evidence="2">
    <location>
        <begin position="36"/>
        <end position="57"/>
    </location>
</feature>
<keyword evidence="4" id="KW-1185">Reference proteome</keyword>
<keyword evidence="2" id="KW-0812">Transmembrane</keyword>
<sequence>MASPSDNSHEYDDEPELAGYEPHGDRPLRSPHLLTVMRVVVVVGLIGLVLPGILIGVSTANNTAQRSCEIYTSYLSPEAVGFSARFELASESGIGWNCYAVGFGGSETLLATMGLIPGGARLPATPLAPTSET</sequence>
<evidence type="ECO:0000313" key="3">
    <source>
        <dbReference type="EMBL" id="SOE47519.1"/>
    </source>
</evidence>